<sequence>MEKQHAVITGDIISSRKVDVQKWLPILQQSLQYYSNNFDIFRGDSFQIAVPIEHCIEAIFLLKSTMRTVQPLDVRVGLGIGEISYLDLHIKNSAGDALINSGEAFDTLEKNFVGVKSPWSDWDETTTIMLQLATELANRWTFNMAETVSMTIKNPSANQRELAKLLNRKYQSQISTELGNANWHKIKIAIDYCTKELIKRC</sequence>
<comment type="caution">
    <text evidence="1">The sequence shown here is derived from an EMBL/GenBank/DDBJ whole genome shotgun (WGS) entry which is preliminary data.</text>
</comment>
<keyword evidence="2" id="KW-1185">Reference proteome</keyword>
<gene>
    <name evidence="1" type="ORF">IPZ78_16615</name>
</gene>
<evidence type="ECO:0008006" key="3">
    <source>
        <dbReference type="Google" id="ProtNLM"/>
    </source>
</evidence>
<proteinExistence type="predicted"/>
<evidence type="ECO:0000313" key="2">
    <source>
        <dbReference type="Proteomes" id="UP001165302"/>
    </source>
</evidence>
<name>A0ABS7ZDF6_9SPHI</name>
<evidence type="ECO:0000313" key="1">
    <source>
        <dbReference type="EMBL" id="MCA5006764.1"/>
    </source>
</evidence>
<accession>A0ABS7ZDF6</accession>
<dbReference type="Proteomes" id="UP001165302">
    <property type="component" value="Unassembled WGS sequence"/>
</dbReference>
<dbReference type="EMBL" id="JADEYP010000046">
    <property type="protein sequence ID" value="MCA5006764.1"/>
    <property type="molecule type" value="Genomic_DNA"/>
</dbReference>
<reference evidence="1" key="1">
    <citation type="submission" date="2020-10" db="EMBL/GenBank/DDBJ databases">
        <authorList>
            <person name="Lu T."/>
            <person name="Wang Q."/>
            <person name="Han X."/>
        </authorList>
    </citation>
    <scope>NUCLEOTIDE SEQUENCE</scope>
    <source>
        <strain evidence="1">WQ 366</strain>
    </source>
</reference>
<protein>
    <recommendedName>
        <fullName evidence="3">SatD family (SatD)</fullName>
    </recommendedName>
</protein>
<organism evidence="1 2">
    <name type="scientific">Sphingobacterium bovistauri</name>
    <dbReference type="NCBI Taxonomy" id="2781959"/>
    <lineage>
        <taxon>Bacteria</taxon>
        <taxon>Pseudomonadati</taxon>
        <taxon>Bacteroidota</taxon>
        <taxon>Sphingobacteriia</taxon>
        <taxon>Sphingobacteriales</taxon>
        <taxon>Sphingobacteriaceae</taxon>
        <taxon>Sphingobacterium</taxon>
    </lineage>
</organism>
<dbReference type="RefSeq" id="WP_225555118.1">
    <property type="nucleotide sequence ID" value="NZ_JADEYP010000046.1"/>
</dbReference>